<feature type="compositionally biased region" description="Gly residues" evidence="1">
    <location>
        <begin position="942"/>
        <end position="956"/>
    </location>
</feature>
<dbReference type="OrthoDB" id="567691at2759"/>
<gene>
    <name evidence="2" type="ORF">KFL_002200100</name>
</gene>
<feature type="compositionally biased region" description="Basic and acidic residues" evidence="1">
    <location>
        <begin position="639"/>
        <end position="651"/>
    </location>
</feature>
<proteinExistence type="predicted"/>
<feature type="region of interest" description="Disordered" evidence="1">
    <location>
        <begin position="529"/>
        <end position="651"/>
    </location>
</feature>
<dbReference type="EMBL" id="DF237169">
    <property type="protein sequence ID" value="GAQ85125.1"/>
    <property type="molecule type" value="Genomic_DNA"/>
</dbReference>
<dbReference type="PANTHER" id="PTHR16897:SF2">
    <property type="entry name" value="OS03G0226600 PROTEIN"/>
    <property type="match status" value="1"/>
</dbReference>
<feature type="region of interest" description="Disordered" evidence="1">
    <location>
        <begin position="925"/>
        <end position="964"/>
    </location>
</feature>
<dbReference type="STRING" id="105231.A0A1Y1I2H2"/>
<feature type="region of interest" description="Disordered" evidence="1">
    <location>
        <begin position="430"/>
        <end position="458"/>
    </location>
</feature>
<feature type="region of interest" description="Disordered" evidence="1">
    <location>
        <begin position="1287"/>
        <end position="1307"/>
    </location>
</feature>
<evidence type="ECO:0008006" key="4">
    <source>
        <dbReference type="Google" id="ProtNLM"/>
    </source>
</evidence>
<feature type="region of interest" description="Disordered" evidence="1">
    <location>
        <begin position="742"/>
        <end position="790"/>
    </location>
</feature>
<reference evidence="2 3" key="1">
    <citation type="journal article" date="2014" name="Nat. Commun.">
        <title>Klebsormidium flaccidum genome reveals primary factors for plant terrestrial adaptation.</title>
        <authorList>
            <person name="Hori K."/>
            <person name="Maruyama F."/>
            <person name="Fujisawa T."/>
            <person name="Togashi T."/>
            <person name="Yamamoto N."/>
            <person name="Seo M."/>
            <person name="Sato S."/>
            <person name="Yamada T."/>
            <person name="Mori H."/>
            <person name="Tajima N."/>
            <person name="Moriyama T."/>
            <person name="Ikeuchi M."/>
            <person name="Watanabe M."/>
            <person name="Wada H."/>
            <person name="Kobayashi K."/>
            <person name="Saito M."/>
            <person name="Masuda T."/>
            <person name="Sasaki-Sekimoto Y."/>
            <person name="Mashiguchi K."/>
            <person name="Awai K."/>
            <person name="Shimojima M."/>
            <person name="Masuda S."/>
            <person name="Iwai M."/>
            <person name="Nobusawa T."/>
            <person name="Narise T."/>
            <person name="Kondo S."/>
            <person name="Saito H."/>
            <person name="Sato R."/>
            <person name="Murakawa M."/>
            <person name="Ihara Y."/>
            <person name="Oshima-Yamada Y."/>
            <person name="Ohtaka K."/>
            <person name="Satoh M."/>
            <person name="Sonobe K."/>
            <person name="Ishii M."/>
            <person name="Ohtani R."/>
            <person name="Kanamori-Sato M."/>
            <person name="Honoki R."/>
            <person name="Miyazaki D."/>
            <person name="Mochizuki H."/>
            <person name="Umetsu J."/>
            <person name="Higashi K."/>
            <person name="Shibata D."/>
            <person name="Kamiya Y."/>
            <person name="Sato N."/>
            <person name="Nakamura Y."/>
            <person name="Tabata S."/>
            <person name="Ida S."/>
            <person name="Kurokawa K."/>
            <person name="Ohta H."/>
        </authorList>
    </citation>
    <scope>NUCLEOTIDE SEQUENCE [LARGE SCALE GENOMIC DNA]</scope>
    <source>
        <strain evidence="2 3">NIES-2285</strain>
    </source>
</reference>
<feature type="compositionally biased region" description="Gly residues" evidence="1">
    <location>
        <begin position="748"/>
        <end position="766"/>
    </location>
</feature>
<feature type="compositionally biased region" description="Basic and acidic residues" evidence="1">
    <location>
        <begin position="574"/>
        <end position="596"/>
    </location>
</feature>
<dbReference type="OMA" id="CTHALCK"/>
<feature type="region of interest" description="Disordered" evidence="1">
    <location>
        <begin position="1080"/>
        <end position="1129"/>
    </location>
</feature>
<evidence type="ECO:0000313" key="2">
    <source>
        <dbReference type="EMBL" id="GAQ85125.1"/>
    </source>
</evidence>
<feature type="compositionally biased region" description="Basic and acidic residues" evidence="1">
    <location>
        <begin position="555"/>
        <end position="565"/>
    </location>
</feature>
<accession>A0A1Y1I2H2</accession>
<dbReference type="Proteomes" id="UP000054558">
    <property type="component" value="Unassembled WGS sequence"/>
</dbReference>
<name>A0A1Y1I2H2_KLENI</name>
<evidence type="ECO:0000313" key="3">
    <source>
        <dbReference type="Proteomes" id="UP000054558"/>
    </source>
</evidence>
<evidence type="ECO:0000256" key="1">
    <source>
        <dbReference type="SAM" id="MobiDB-lite"/>
    </source>
</evidence>
<organism evidence="2 3">
    <name type="scientific">Klebsormidium nitens</name>
    <name type="common">Green alga</name>
    <name type="synonym">Ulothrix nitens</name>
    <dbReference type="NCBI Taxonomy" id="105231"/>
    <lineage>
        <taxon>Eukaryota</taxon>
        <taxon>Viridiplantae</taxon>
        <taxon>Streptophyta</taxon>
        <taxon>Klebsormidiophyceae</taxon>
        <taxon>Klebsormidiales</taxon>
        <taxon>Klebsormidiaceae</taxon>
        <taxon>Klebsormidium</taxon>
    </lineage>
</organism>
<feature type="compositionally biased region" description="Low complexity" evidence="1">
    <location>
        <begin position="1080"/>
        <end position="1089"/>
    </location>
</feature>
<feature type="compositionally biased region" description="Basic and acidic residues" evidence="1">
    <location>
        <begin position="534"/>
        <end position="548"/>
    </location>
</feature>
<protein>
    <recommendedName>
        <fullName evidence="4">Stress response protein NST1</fullName>
    </recommendedName>
</protein>
<keyword evidence="3" id="KW-1185">Reference proteome</keyword>
<sequence>MGPSSQKPWRKKGADVDSDDVQEFWKGLSLAQRRALLRVDKATLFETVRKNLYCCKCHGLLVEGFTQLLLYNRTLQNGQFLNGPDGEYLMNSPTGAGGFVFGAGGAARMTEGGGVELVNGLEEHCKDPLVHPWGGLTAAKDSVLTILDCFLRGDAPTVVFESSRVRERERELLYPDACGGFKGQGGSKVTLWSPGKEPSQCAPRHHNPKESCALHKAKLSCEALVDFWGALGEETRASLLRMKEEDFIERLIKRFESKRFCRDCRRNVLKEFKEMKELRRARRETRCNAWFCMADTTLAHYEITDSGAYASWAGSFGEDAREEYARFQWGLGTSEGNDDLFPFEDVGTADSATLGNLDLGDFVMTPCWLSVRGWKRDGRCVELFAKASPVTKGGPCVHRRLWVGDGYVAINKGESIQRFFEKAEEADEDWLQEDDELSESGADLLDPDAPRQQKHAKSPELARDFLLDAATVIFKEQVEKAFREGTARQNAHSIFVHLSLSLLEEKLKVACREIAALRKQDLLLLEEEEEKKEEEERRERKRLKDREKKQRRKGKDREQKDKDSESVTADAQSEDGKGGDDTPRGGEETGAEERGPENATGEETGSPDVERDGEAEILEGLTDFEEKPVAADASSGGVAHREGGESGRGAKVEEVAPRGGVLLQGKSGGVILDRQVNAVGKKVADLELEKRGGMEHVGKENGRTAGAKLPKAKSSAPIVSSSGTGGVKILVRSIPSVLASTNTKAGAGKTGPKGGGNVSGGKGTGVAKGASSGAPATVKGGTTAGGGAAKGGLGGKITAQRIVVSANGMNGVANGAAPGGAKIVAGGRGAGAPTPILRSVVNGTTGALRSGVIGSSGVNGSTPVVKNGSTGAAVSVGSVLRAGPQVIRATSLPGGAVISSLNGGGGGGTTTIVTQVAPGVTVATKRPSVNPSVNPGLNHAGANGGVKLGANPGGANGPAASAAEAPAKTLSGQVLGSLNGPANVNGQASTGVNGQASTGVNGRVVGAGSRLTTWASGIRNPALLNNKVIRVGAGPGASVAGNVLLSRANSASAATLGGYGGQAKSPPGTASGVAAAAVTGASPGGRVQPVPSPPAVVTPSQGGPLSGHSSPWLASRSGESDAQAPTEPAPFALGHASVTAPYQIGGLLSNFQRSMSATEGALRGSPPGTAALEGGDQLGAGVRAVIGSLPLDMDGGMRAESGRVGVAFGPRSLERDGGHCSPSLGPLAGQQPFASQGVKGLGASDGRPLGIGANGVKGGANGFAPPSDGHIWGPDFSLFSFAAPSESRVGGRGDGGKRENEGGQGEYSLFASAGGGFGFF</sequence>
<feature type="region of interest" description="Disordered" evidence="1">
    <location>
        <begin position="1214"/>
        <end position="1241"/>
    </location>
</feature>
<dbReference type="PANTHER" id="PTHR16897">
    <property type="entry name" value="OS10G0105400 PROTEIN"/>
    <property type="match status" value="1"/>
</dbReference>
<feature type="compositionally biased region" description="Basic and acidic residues" evidence="1">
    <location>
        <begin position="1289"/>
        <end position="1301"/>
    </location>
</feature>